<evidence type="ECO:0000313" key="3">
    <source>
        <dbReference type="Proteomes" id="UP000230167"/>
    </source>
</evidence>
<dbReference type="EMBL" id="NEQV01000002">
    <property type="protein sequence ID" value="PJL31171.1"/>
    <property type="molecule type" value="Genomic_DNA"/>
</dbReference>
<dbReference type="AlphaFoldDB" id="A0A2J0UCJ5"/>
<evidence type="ECO:0000256" key="1">
    <source>
        <dbReference type="SAM" id="MobiDB-lite"/>
    </source>
</evidence>
<sequence>MADQTHDVPQTLIKLEQLRIRSDLHRAARDALNERRKDLRAHRREIEEQMRVEAKSFSGPQPAIGSAPMRGYDAGVRQGGSISFSSTASTLTLDEHREKRLAVLERHLAAVDAVAAVVEAALAETERTSGDVSAFLAAESHLQKMLADWGLSS</sequence>
<organism evidence="2 3">
    <name type="scientific">Stenotrophomonas maltophilia</name>
    <name type="common">Pseudomonas maltophilia</name>
    <name type="synonym">Xanthomonas maltophilia</name>
    <dbReference type="NCBI Taxonomy" id="40324"/>
    <lineage>
        <taxon>Bacteria</taxon>
        <taxon>Pseudomonadati</taxon>
        <taxon>Pseudomonadota</taxon>
        <taxon>Gammaproteobacteria</taxon>
        <taxon>Lysobacterales</taxon>
        <taxon>Lysobacteraceae</taxon>
        <taxon>Stenotrophomonas</taxon>
        <taxon>Stenotrophomonas maltophilia group</taxon>
    </lineage>
</organism>
<dbReference type="Proteomes" id="UP000230167">
    <property type="component" value="Unassembled WGS sequence"/>
</dbReference>
<gene>
    <name evidence="2" type="ORF">B9Y64_06155</name>
</gene>
<comment type="caution">
    <text evidence="2">The sequence shown here is derived from an EMBL/GenBank/DDBJ whole genome shotgun (WGS) entry which is preliminary data.</text>
</comment>
<name>A0A2J0UCJ5_STEMA</name>
<accession>A0A2J0UCJ5</accession>
<reference evidence="2 3" key="1">
    <citation type="journal article" date="2017" name="Front. Microbiol.">
        <title>Double-Face Meets the Bacterial World: The Opportunistic Pathogen Stenotrophomonas maltophilia.</title>
        <authorList>
            <person name="Lira F."/>
            <person name="Berg G."/>
            <person name="Martinez J.L."/>
        </authorList>
    </citation>
    <scope>NUCLEOTIDE SEQUENCE [LARGE SCALE GENOMIC DNA]</scope>
    <source>
        <strain evidence="2 3">EA1</strain>
    </source>
</reference>
<dbReference type="RefSeq" id="WP_100439954.1">
    <property type="nucleotide sequence ID" value="NZ_NEQV01000002.1"/>
</dbReference>
<dbReference type="OrthoDB" id="6053913at2"/>
<feature type="region of interest" description="Disordered" evidence="1">
    <location>
        <begin position="50"/>
        <end position="72"/>
    </location>
</feature>
<protein>
    <submittedName>
        <fullName evidence="2">Uncharacterized protein</fullName>
    </submittedName>
</protein>
<proteinExistence type="predicted"/>
<evidence type="ECO:0000313" key="2">
    <source>
        <dbReference type="EMBL" id="PJL31171.1"/>
    </source>
</evidence>